<protein>
    <recommendedName>
        <fullName evidence="2">DUF2510 domain-containing protein</fullName>
    </recommendedName>
</protein>
<dbReference type="STRING" id="993073.AS029_07220"/>
<proteinExistence type="predicted"/>
<evidence type="ECO:0000256" key="1">
    <source>
        <dbReference type="SAM" id="Phobius"/>
    </source>
</evidence>
<evidence type="ECO:0000313" key="4">
    <source>
        <dbReference type="Proteomes" id="UP000183203"/>
    </source>
</evidence>
<dbReference type="AlphaFoldDB" id="A0A1G6J3A1"/>
<keyword evidence="1" id="KW-1133">Transmembrane helix</keyword>
<feature type="transmembrane region" description="Helical" evidence="1">
    <location>
        <begin position="116"/>
        <end position="139"/>
    </location>
</feature>
<feature type="transmembrane region" description="Helical" evidence="1">
    <location>
        <begin position="85"/>
        <end position="104"/>
    </location>
</feature>
<keyword evidence="1" id="KW-0812">Transmembrane</keyword>
<feature type="domain" description="DUF2510" evidence="2">
    <location>
        <begin position="11"/>
        <end position="41"/>
    </location>
</feature>
<evidence type="ECO:0000259" key="2">
    <source>
        <dbReference type="Pfam" id="PF10708"/>
    </source>
</evidence>
<dbReference type="Pfam" id="PF10708">
    <property type="entry name" value="DUF2510"/>
    <property type="match status" value="1"/>
</dbReference>
<sequence length="358" mass="37515">MTESITPAAPAGWFPAGVEGQERYWDGAAWTDHVRPVGNASDQSDVVAAGPSAPEPEKKPRNVLGIVALALAAVGFIFACIPGALIVGWILLPIAFILGIVALFQKDKPKWQGVTAIIVSVVGTIIGVIVFLVVAATAFNNAFSDTVTGQVGTSDIVEEDAPATADEPALAAAQELVLGETAFGVDTESGMGWYAVQLTNPNEDYVFGNASIKVEAYDANGVLLDTGIDYSTILSGGSWFVGRFLQVGSAQIDRIEVRGPTADAATYSPAAETGSFTLGEVTTGSEYDWMTVNGTVTSNFTEDQDMVRIDVIARDGGGKIVGVDSTYTDRVPAGGTAAWNVPLWQVPLDSKVEAFPHL</sequence>
<reference evidence="3 4" key="1">
    <citation type="submission" date="2016-09" db="EMBL/GenBank/DDBJ databases">
        <authorList>
            <person name="Capua I."/>
            <person name="De Benedictis P."/>
            <person name="Joannis T."/>
            <person name="Lombin L.H."/>
            <person name="Cattoli G."/>
        </authorList>
    </citation>
    <scope>NUCLEOTIDE SEQUENCE [LARGE SCALE GENOMIC DNA]</scope>
    <source>
        <strain evidence="3 4">NIO-1002</strain>
    </source>
</reference>
<dbReference type="Proteomes" id="UP000183203">
    <property type="component" value="Unassembled WGS sequence"/>
</dbReference>
<evidence type="ECO:0000313" key="3">
    <source>
        <dbReference type="EMBL" id="SDC13278.1"/>
    </source>
</evidence>
<name>A0A1G6J3A1_9MICO</name>
<dbReference type="InterPro" id="IPR018929">
    <property type="entry name" value="DUF2510"/>
</dbReference>
<dbReference type="EMBL" id="FMYG01000003">
    <property type="protein sequence ID" value="SDC13278.1"/>
    <property type="molecule type" value="Genomic_DNA"/>
</dbReference>
<gene>
    <name evidence="3" type="ORF">SAMN05216418_1700</name>
</gene>
<keyword evidence="1" id="KW-0472">Membrane</keyword>
<feature type="transmembrane region" description="Helical" evidence="1">
    <location>
        <begin position="62"/>
        <end position="79"/>
    </location>
</feature>
<dbReference type="RefSeq" id="WP_058231904.1">
    <property type="nucleotide sequence ID" value="NZ_FMYG01000003.1"/>
</dbReference>
<organism evidence="3 4">
    <name type="scientific">Microbacterium enclense</name>
    <dbReference type="NCBI Taxonomy" id="993073"/>
    <lineage>
        <taxon>Bacteria</taxon>
        <taxon>Bacillati</taxon>
        <taxon>Actinomycetota</taxon>
        <taxon>Actinomycetes</taxon>
        <taxon>Micrococcales</taxon>
        <taxon>Microbacteriaceae</taxon>
        <taxon>Microbacterium</taxon>
    </lineage>
</organism>
<accession>A0A1G6J3A1</accession>